<proteinExistence type="predicted"/>
<feature type="domain" description="Zn(2)-C6 fungal-type" evidence="6">
    <location>
        <begin position="19"/>
        <end position="55"/>
    </location>
</feature>
<organism evidence="7 8">
    <name type="scientific">Piedraia hortae CBS 480.64</name>
    <dbReference type="NCBI Taxonomy" id="1314780"/>
    <lineage>
        <taxon>Eukaryota</taxon>
        <taxon>Fungi</taxon>
        <taxon>Dikarya</taxon>
        <taxon>Ascomycota</taxon>
        <taxon>Pezizomycotina</taxon>
        <taxon>Dothideomycetes</taxon>
        <taxon>Dothideomycetidae</taxon>
        <taxon>Capnodiales</taxon>
        <taxon>Piedraiaceae</taxon>
        <taxon>Piedraia</taxon>
    </lineage>
</organism>
<dbReference type="SUPFAM" id="SSF57701">
    <property type="entry name" value="Zn2/Cys6 DNA-binding domain"/>
    <property type="match status" value="1"/>
</dbReference>
<gene>
    <name evidence="7" type="ORF">K470DRAFT_258926</name>
</gene>
<dbReference type="PANTHER" id="PTHR31845">
    <property type="entry name" value="FINGER DOMAIN PROTEIN, PUTATIVE-RELATED"/>
    <property type="match status" value="1"/>
</dbReference>
<dbReference type="CDD" id="cd00067">
    <property type="entry name" value="GAL4"/>
    <property type="match status" value="1"/>
</dbReference>
<dbReference type="OrthoDB" id="2341546at2759"/>
<dbReference type="AlphaFoldDB" id="A0A6A7BW54"/>
<evidence type="ECO:0000256" key="2">
    <source>
        <dbReference type="ARBA" id="ARBA00023015"/>
    </source>
</evidence>
<dbReference type="GO" id="GO:0000981">
    <property type="term" value="F:DNA-binding transcription factor activity, RNA polymerase II-specific"/>
    <property type="evidence" value="ECO:0007669"/>
    <property type="project" value="InterPro"/>
</dbReference>
<dbReference type="InterPro" id="IPR036864">
    <property type="entry name" value="Zn2-C6_fun-type_DNA-bd_sf"/>
</dbReference>
<dbReference type="PROSITE" id="PS50048">
    <property type="entry name" value="ZN2_CY6_FUNGAL_2"/>
    <property type="match status" value="1"/>
</dbReference>
<dbReference type="SMART" id="SM00066">
    <property type="entry name" value="GAL4"/>
    <property type="match status" value="1"/>
</dbReference>
<dbReference type="GO" id="GO:0008270">
    <property type="term" value="F:zinc ion binding"/>
    <property type="evidence" value="ECO:0007669"/>
    <property type="project" value="InterPro"/>
</dbReference>
<dbReference type="GO" id="GO:0000976">
    <property type="term" value="F:transcription cis-regulatory region binding"/>
    <property type="evidence" value="ECO:0007669"/>
    <property type="project" value="TreeGrafter"/>
</dbReference>
<comment type="subcellular location">
    <subcellularLocation>
        <location evidence="1">Nucleus</location>
    </subcellularLocation>
</comment>
<evidence type="ECO:0000256" key="3">
    <source>
        <dbReference type="ARBA" id="ARBA00023125"/>
    </source>
</evidence>
<dbReference type="PANTHER" id="PTHR31845:SF21">
    <property type="entry name" value="REGULATORY PROTEIN LEU3"/>
    <property type="match status" value="1"/>
</dbReference>
<protein>
    <recommendedName>
        <fullName evidence="6">Zn(2)-C6 fungal-type domain-containing protein</fullName>
    </recommendedName>
</protein>
<sequence>MDNGLERKPSERSPGVRRACTECRQQKLRCNVISGPGDYYKPCDRCSKAKLDCRIDTGFKRKGKRAAHGEVLRELEEARTKLRQYESLSSLGRSEAVASRGLIDLSQSCCQEESSVRTLQHITLTETQLGELYETYFSSYHPFLPLLNPDYDYRHYHGLHLLLHWTIISIAARRYTGVPGLLFQLQRPLEELLWSTVSRVPQVYHVCKALALLCTWPLPSSSTSQEPTMILVGIMFQLAMQHGLHRPSHAQDFSRVQVEVQEEDIVDRLNTWASVNVVAQMVSTGQGQPSLSRWAWYSYGQHLSKMKPALQGRCQIEKFVDTVTKTLYTMQRDHVVDTDEVQRALQIDMYASELAELEITLISTGNSIFDIIHLKAAGLHLRLCAFFSKPSQPNYATELRNCYISASSLLKVVTTLNEDVFFFLPRYVEQMVLAAAIALFKLLHSSYATQIDSADSRILFADAVTALRRLSIRPNDLPQRLAEVTAQLWMNAQSQSTDDHLQLKVRCRGSLSLLFDAIWKWRQQVSNADQSLERAVEHPTVVLEQTYPLDDTFDGVNFFDTLSWMLDQDLQPLDNVNWIDYKT</sequence>
<evidence type="ECO:0000313" key="8">
    <source>
        <dbReference type="Proteomes" id="UP000799421"/>
    </source>
</evidence>
<evidence type="ECO:0000256" key="5">
    <source>
        <dbReference type="ARBA" id="ARBA00023242"/>
    </source>
</evidence>
<accession>A0A6A7BW54</accession>
<reference evidence="7" key="1">
    <citation type="journal article" date="2020" name="Stud. Mycol.">
        <title>101 Dothideomycetes genomes: a test case for predicting lifestyles and emergence of pathogens.</title>
        <authorList>
            <person name="Haridas S."/>
            <person name="Albert R."/>
            <person name="Binder M."/>
            <person name="Bloem J."/>
            <person name="Labutti K."/>
            <person name="Salamov A."/>
            <person name="Andreopoulos B."/>
            <person name="Baker S."/>
            <person name="Barry K."/>
            <person name="Bills G."/>
            <person name="Bluhm B."/>
            <person name="Cannon C."/>
            <person name="Castanera R."/>
            <person name="Culley D."/>
            <person name="Daum C."/>
            <person name="Ezra D."/>
            <person name="Gonzalez J."/>
            <person name="Henrissat B."/>
            <person name="Kuo A."/>
            <person name="Liang C."/>
            <person name="Lipzen A."/>
            <person name="Lutzoni F."/>
            <person name="Magnuson J."/>
            <person name="Mondo S."/>
            <person name="Nolan M."/>
            <person name="Ohm R."/>
            <person name="Pangilinan J."/>
            <person name="Park H.-J."/>
            <person name="Ramirez L."/>
            <person name="Alfaro M."/>
            <person name="Sun H."/>
            <person name="Tritt A."/>
            <person name="Yoshinaga Y."/>
            <person name="Zwiers L.-H."/>
            <person name="Turgeon B."/>
            <person name="Goodwin S."/>
            <person name="Spatafora J."/>
            <person name="Crous P."/>
            <person name="Grigoriev I."/>
        </authorList>
    </citation>
    <scope>NUCLEOTIDE SEQUENCE</scope>
    <source>
        <strain evidence="7">CBS 480.64</strain>
    </source>
</reference>
<keyword evidence="4" id="KW-0804">Transcription</keyword>
<evidence type="ECO:0000256" key="1">
    <source>
        <dbReference type="ARBA" id="ARBA00004123"/>
    </source>
</evidence>
<dbReference type="Pfam" id="PF00172">
    <property type="entry name" value="Zn_clus"/>
    <property type="match status" value="1"/>
</dbReference>
<keyword evidence="3" id="KW-0238">DNA-binding</keyword>
<dbReference type="Gene3D" id="4.10.240.10">
    <property type="entry name" value="Zn(2)-C6 fungal-type DNA-binding domain"/>
    <property type="match status" value="1"/>
</dbReference>
<dbReference type="Proteomes" id="UP000799421">
    <property type="component" value="Unassembled WGS sequence"/>
</dbReference>
<evidence type="ECO:0000256" key="4">
    <source>
        <dbReference type="ARBA" id="ARBA00023163"/>
    </source>
</evidence>
<name>A0A6A7BW54_9PEZI</name>
<keyword evidence="5" id="KW-0539">Nucleus</keyword>
<keyword evidence="2" id="KW-0805">Transcription regulation</keyword>
<keyword evidence="8" id="KW-1185">Reference proteome</keyword>
<dbReference type="InterPro" id="IPR051089">
    <property type="entry name" value="prtT"/>
</dbReference>
<dbReference type="CDD" id="cd12148">
    <property type="entry name" value="fungal_TF_MHR"/>
    <property type="match status" value="1"/>
</dbReference>
<evidence type="ECO:0000259" key="6">
    <source>
        <dbReference type="PROSITE" id="PS50048"/>
    </source>
</evidence>
<evidence type="ECO:0000313" key="7">
    <source>
        <dbReference type="EMBL" id="KAF2859441.1"/>
    </source>
</evidence>
<dbReference type="GO" id="GO:0005634">
    <property type="term" value="C:nucleus"/>
    <property type="evidence" value="ECO:0007669"/>
    <property type="project" value="UniProtKB-SubCell"/>
</dbReference>
<dbReference type="InterPro" id="IPR001138">
    <property type="entry name" value="Zn2Cys6_DnaBD"/>
</dbReference>
<dbReference type="PROSITE" id="PS00463">
    <property type="entry name" value="ZN2_CY6_FUNGAL_1"/>
    <property type="match status" value="1"/>
</dbReference>
<dbReference type="EMBL" id="MU005993">
    <property type="protein sequence ID" value="KAF2859441.1"/>
    <property type="molecule type" value="Genomic_DNA"/>
</dbReference>